<name>A0A9Q3DLR9_9BASI</name>
<dbReference type="Gene3D" id="3.30.950.10">
    <property type="entry name" value="Methyltransferase, Cobalt-precorrin-4 Transmethylase, Domain 2"/>
    <property type="match status" value="1"/>
</dbReference>
<dbReference type="EC" id="2.1.1.314" evidence="4"/>
<evidence type="ECO:0000256" key="3">
    <source>
        <dbReference type="ARBA" id="ARBA00006729"/>
    </source>
</evidence>
<evidence type="ECO:0000256" key="11">
    <source>
        <dbReference type="PIRSR" id="PIRSR036432-1"/>
    </source>
</evidence>
<dbReference type="PANTHER" id="PTHR10882:SF0">
    <property type="entry name" value="DIPHTHINE METHYL ESTER SYNTHASE"/>
    <property type="match status" value="1"/>
</dbReference>
<gene>
    <name evidence="13" type="ORF">O181_041932</name>
</gene>
<comment type="caution">
    <text evidence="13">The sequence shown here is derived from an EMBL/GenBank/DDBJ whole genome shotgun (WGS) entry which is preliminary data.</text>
</comment>
<comment type="pathway">
    <text evidence="2">Protein modification; peptidyl-diphthamide biosynthesis.</text>
</comment>
<dbReference type="Gene3D" id="3.40.1010.10">
    <property type="entry name" value="Cobalt-precorrin-4 Transmethylase, Domain 1"/>
    <property type="match status" value="1"/>
</dbReference>
<dbReference type="InterPro" id="IPR014776">
    <property type="entry name" value="4pyrrole_Mease_sub2"/>
</dbReference>
<evidence type="ECO:0000256" key="5">
    <source>
        <dbReference type="ARBA" id="ARBA00022481"/>
    </source>
</evidence>
<keyword evidence="5" id="KW-0488">Methylation</keyword>
<evidence type="ECO:0000256" key="6">
    <source>
        <dbReference type="ARBA" id="ARBA00022603"/>
    </source>
</evidence>
<keyword evidence="8 11" id="KW-0949">S-adenosyl-L-methionine</keyword>
<keyword evidence="6" id="KW-0489">Methyltransferase</keyword>
<dbReference type="InterPro" id="IPR000878">
    <property type="entry name" value="4pyrrol_Mease"/>
</dbReference>
<feature type="binding site" evidence="11">
    <location>
        <position position="85"/>
    </location>
    <ligand>
        <name>S-adenosyl-L-methionine</name>
        <dbReference type="ChEBI" id="CHEBI:59789"/>
    </ligand>
</feature>
<dbReference type="InterPro" id="IPR035996">
    <property type="entry name" value="4pyrrol_Methylase_sf"/>
</dbReference>
<feature type="binding site" evidence="11">
    <location>
        <position position="88"/>
    </location>
    <ligand>
        <name>S-adenosyl-L-methionine</name>
        <dbReference type="ChEBI" id="CHEBI:59789"/>
    </ligand>
</feature>
<dbReference type="Proteomes" id="UP000765509">
    <property type="component" value="Unassembled WGS sequence"/>
</dbReference>
<dbReference type="GO" id="GO:0032259">
    <property type="term" value="P:methylation"/>
    <property type="evidence" value="ECO:0007669"/>
    <property type="project" value="UniProtKB-KW"/>
</dbReference>
<dbReference type="OrthoDB" id="2516at2759"/>
<dbReference type="SUPFAM" id="SSF53790">
    <property type="entry name" value="Tetrapyrrole methylase"/>
    <property type="match status" value="1"/>
</dbReference>
<evidence type="ECO:0000313" key="13">
    <source>
        <dbReference type="EMBL" id="MBW0502217.1"/>
    </source>
</evidence>
<feature type="binding site" evidence="11">
    <location>
        <position position="164"/>
    </location>
    <ligand>
        <name>S-adenosyl-L-methionine</name>
        <dbReference type="ChEBI" id="CHEBI:59789"/>
    </ligand>
</feature>
<keyword evidence="14" id="KW-1185">Reference proteome</keyword>
<dbReference type="Pfam" id="PF00590">
    <property type="entry name" value="TP_methylase"/>
    <property type="match status" value="1"/>
</dbReference>
<dbReference type="FunFam" id="3.40.1010.10:FF:000004">
    <property type="entry name" value="Putative diphthine synthase"/>
    <property type="match status" value="1"/>
</dbReference>
<evidence type="ECO:0000256" key="1">
    <source>
        <dbReference type="ARBA" id="ARBA00004006"/>
    </source>
</evidence>
<reference evidence="13" key="1">
    <citation type="submission" date="2021-03" db="EMBL/GenBank/DDBJ databases">
        <title>Draft genome sequence of rust myrtle Austropuccinia psidii MF-1, a brazilian biotype.</title>
        <authorList>
            <person name="Quecine M.C."/>
            <person name="Pachon D.M.R."/>
            <person name="Bonatelli M.L."/>
            <person name="Correr F.H."/>
            <person name="Franceschini L.M."/>
            <person name="Leite T.F."/>
            <person name="Margarido G.R.A."/>
            <person name="Almeida C.A."/>
            <person name="Ferrarezi J.A."/>
            <person name="Labate C.A."/>
        </authorList>
    </citation>
    <scope>NUCLEOTIDE SEQUENCE</scope>
    <source>
        <strain evidence="13">MF-1</strain>
    </source>
</reference>
<dbReference type="EMBL" id="AVOT02016701">
    <property type="protein sequence ID" value="MBW0502217.1"/>
    <property type="molecule type" value="Genomic_DNA"/>
</dbReference>
<dbReference type="AlphaFoldDB" id="A0A9Q3DLR9"/>
<evidence type="ECO:0000256" key="9">
    <source>
        <dbReference type="ARBA" id="ARBA00035662"/>
    </source>
</evidence>
<dbReference type="PIRSF" id="PIRSF036432">
    <property type="entry name" value="Diphthine_synth"/>
    <property type="match status" value="1"/>
</dbReference>
<comment type="catalytic activity">
    <reaction evidence="10">
        <text>2-[(3S)-amino-3-carboxypropyl]-L-histidyl-[translation elongation factor 2] + 4 S-adenosyl-L-methionine = diphthine methyl ester-[translation elongation factor 2] + 4 S-adenosyl-L-homocysteine + 3 H(+)</text>
        <dbReference type="Rhea" id="RHEA:42652"/>
        <dbReference type="Rhea" id="RHEA-COMP:9749"/>
        <dbReference type="Rhea" id="RHEA-COMP:10173"/>
        <dbReference type="ChEBI" id="CHEBI:15378"/>
        <dbReference type="ChEBI" id="CHEBI:57856"/>
        <dbReference type="ChEBI" id="CHEBI:59789"/>
        <dbReference type="ChEBI" id="CHEBI:73995"/>
        <dbReference type="ChEBI" id="CHEBI:79005"/>
        <dbReference type="EC" id="2.1.1.314"/>
    </reaction>
</comment>
<accession>A0A9Q3DLR9</accession>
<dbReference type="InterPro" id="IPR014777">
    <property type="entry name" value="4pyrrole_Mease_sub1"/>
</dbReference>
<comment type="similarity">
    <text evidence="9">In the N-terminal section; belongs to the precorrin methyltransferase family.</text>
</comment>
<evidence type="ECO:0000256" key="8">
    <source>
        <dbReference type="ARBA" id="ARBA00022691"/>
    </source>
</evidence>
<feature type="binding site" evidence="11">
    <location>
        <position position="9"/>
    </location>
    <ligand>
        <name>S-adenosyl-L-methionine</name>
        <dbReference type="ChEBI" id="CHEBI:59789"/>
    </ligand>
</feature>
<dbReference type="CDD" id="cd11647">
    <property type="entry name" value="DHP5_DphB"/>
    <property type="match status" value="1"/>
</dbReference>
<feature type="binding site" evidence="11">
    <location>
        <position position="226"/>
    </location>
    <ligand>
        <name>S-adenosyl-L-methionine</name>
        <dbReference type="ChEBI" id="CHEBI:59789"/>
    </ligand>
</feature>
<evidence type="ECO:0000259" key="12">
    <source>
        <dbReference type="Pfam" id="PF00590"/>
    </source>
</evidence>
<feature type="domain" description="Tetrapyrrole methylase" evidence="12">
    <location>
        <begin position="1"/>
        <end position="167"/>
    </location>
</feature>
<organism evidence="13 14">
    <name type="scientific">Austropuccinia psidii MF-1</name>
    <dbReference type="NCBI Taxonomy" id="1389203"/>
    <lineage>
        <taxon>Eukaryota</taxon>
        <taxon>Fungi</taxon>
        <taxon>Dikarya</taxon>
        <taxon>Basidiomycota</taxon>
        <taxon>Pucciniomycotina</taxon>
        <taxon>Pucciniomycetes</taxon>
        <taxon>Pucciniales</taxon>
        <taxon>Sphaerophragmiaceae</taxon>
        <taxon>Austropuccinia</taxon>
    </lineage>
</organism>
<dbReference type="GO" id="GO:0017183">
    <property type="term" value="P:protein histidyl modification to diphthamide"/>
    <property type="evidence" value="ECO:0007669"/>
    <property type="project" value="InterPro"/>
</dbReference>
<evidence type="ECO:0000256" key="7">
    <source>
        <dbReference type="ARBA" id="ARBA00022679"/>
    </source>
</evidence>
<proteinExistence type="inferred from homology"/>
<feature type="binding site" evidence="11">
    <location>
        <begin position="113"/>
        <end position="114"/>
    </location>
    <ligand>
        <name>S-adenosyl-L-methionine</name>
        <dbReference type="ChEBI" id="CHEBI:59789"/>
    </ligand>
</feature>
<evidence type="ECO:0000256" key="4">
    <source>
        <dbReference type="ARBA" id="ARBA00011927"/>
    </source>
</evidence>
<comment type="similarity">
    <text evidence="3">Belongs to the diphthine synthase family.</text>
</comment>
<dbReference type="NCBIfam" id="TIGR00522">
    <property type="entry name" value="dph5"/>
    <property type="match status" value="1"/>
</dbReference>
<dbReference type="PANTHER" id="PTHR10882">
    <property type="entry name" value="DIPHTHINE SYNTHASE"/>
    <property type="match status" value="1"/>
</dbReference>
<protein>
    <recommendedName>
        <fullName evidence="4">diphthine methyl ester synthase</fullName>
        <ecNumber evidence="4">2.1.1.314</ecNumber>
    </recommendedName>
</protein>
<dbReference type="FunFam" id="3.30.950.10:FF:000004">
    <property type="entry name" value="Diphthine synthase putative"/>
    <property type="match status" value="1"/>
</dbReference>
<sequence>MLFVIGIGLSSPKDITLRGLEAIKSSSKVFLEGYTSILMESQKEDLEMLYEQKVITTDREMVETQSDEIINDAQKENVAFLVVGDPFGATTHIDLLLRCDQKNIPYEIIHNVSVMNGIGACGLSLYNFGQTVSIPFFTDSWKPTSWLRNISQNYRLGLHTLCLLDIKVKEQSEENLARGKKIFEPPRFMTVPTAIQQILSSLEQDAKMADDLGPPNKILAIGICRLGASTQAFVGGTLHELFQANDDVFGDPLHCLIIIGKCINPIERDFMAKWALDRKRWQEIALRDYNCHD</sequence>
<evidence type="ECO:0000256" key="2">
    <source>
        <dbReference type="ARBA" id="ARBA00005156"/>
    </source>
</evidence>
<keyword evidence="7" id="KW-0808">Transferase</keyword>
<dbReference type="InterPro" id="IPR004551">
    <property type="entry name" value="Dphthn_synthase"/>
</dbReference>
<evidence type="ECO:0000313" key="14">
    <source>
        <dbReference type="Proteomes" id="UP000765509"/>
    </source>
</evidence>
<dbReference type="GO" id="GO:0141133">
    <property type="term" value="F:diphthine methyl ester synthase activity"/>
    <property type="evidence" value="ECO:0007669"/>
    <property type="project" value="UniProtKB-EC"/>
</dbReference>
<feature type="binding site" evidence="11">
    <location>
        <position position="254"/>
    </location>
    <ligand>
        <name>S-adenosyl-L-methionine</name>
        <dbReference type="ChEBI" id="CHEBI:59789"/>
    </ligand>
</feature>
<evidence type="ECO:0000256" key="10">
    <source>
        <dbReference type="ARBA" id="ARBA00048752"/>
    </source>
</evidence>
<comment type="function">
    <text evidence="1">S-adenosyl-L-methionine-dependent methyltransferase that catalyzes four methylations of the modified target histidine residue in translation elongation factor 2 (EF-2), to form an intermediate called diphthine methyl ester. The four successive methylation reactions represent the second step of diphthamide biosynthesis.</text>
</comment>